<proteinExistence type="inferred from homology"/>
<dbReference type="GO" id="GO:0009398">
    <property type="term" value="P:FMN biosynthetic process"/>
    <property type="evidence" value="ECO:0007669"/>
    <property type="project" value="UniProtKB-UniRule"/>
</dbReference>
<keyword evidence="9 14" id="KW-0274">FAD</keyword>
<dbReference type="InterPro" id="IPR002606">
    <property type="entry name" value="Riboflavin_kinase_bac"/>
</dbReference>
<dbReference type="Gene3D" id="3.40.50.620">
    <property type="entry name" value="HUPs"/>
    <property type="match status" value="1"/>
</dbReference>
<dbReference type="PIRSF" id="PIRSF004491">
    <property type="entry name" value="FAD_Synth"/>
    <property type="match status" value="1"/>
</dbReference>
<dbReference type="GO" id="GO:0009231">
    <property type="term" value="P:riboflavin biosynthetic process"/>
    <property type="evidence" value="ECO:0007669"/>
    <property type="project" value="InterPro"/>
</dbReference>
<dbReference type="RefSeq" id="WP_056965091.1">
    <property type="nucleotide sequence ID" value="NZ_AZEU01000313.1"/>
</dbReference>
<comment type="pathway">
    <text evidence="2 14">Cofactor biosynthesis; FMN biosynthesis; FMN from riboflavin (ATP route): step 1/1.</text>
</comment>
<accession>A0A0R1Q8S3</accession>
<dbReference type="GO" id="GO:0005524">
    <property type="term" value="F:ATP binding"/>
    <property type="evidence" value="ECO:0007669"/>
    <property type="project" value="UniProtKB-UniRule"/>
</dbReference>
<dbReference type="AlphaFoldDB" id="A0A0R1Q8S3"/>
<dbReference type="SMART" id="SM00904">
    <property type="entry name" value="Flavokinase"/>
    <property type="match status" value="1"/>
</dbReference>
<dbReference type="InterPro" id="IPR015864">
    <property type="entry name" value="FAD_synthase"/>
</dbReference>
<dbReference type="OrthoDB" id="9803667at2"/>
<evidence type="ECO:0000256" key="14">
    <source>
        <dbReference type="PIRNR" id="PIRNR004491"/>
    </source>
</evidence>
<keyword evidence="17" id="KW-1185">Reference proteome</keyword>
<dbReference type="Pfam" id="PF06574">
    <property type="entry name" value="FAD_syn"/>
    <property type="match status" value="1"/>
</dbReference>
<comment type="catalytic activity">
    <reaction evidence="13 14">
        <text>FMN + ATP + H(+) = FAD + diphosphate</text>
        <dbReference type="Rhea" id="RHEA:17237"/>
        <dbReference type="ChEBI" id="CHEBI:15378"/>
        <dbReference type="ChEBI" id="CHEBI:30616"/>
        <dbReference type="ChEBI" id="CHEBI:33019"/>
        <dbReference type="ChEBI" id="CHEBI:57692"/>
        <dbReference type="ChEBI" id="CHEBI:58210"/>
        <dbReference type="EC" id="2.7.7.2"/>
    </reaction>
</comment>
<evidence type="ECO:0000256" key="3">
    <source>
        <dbReference type="ARBA" id="ARBA00022630"/>
    </source>
</evidence>
<dbReference type="EMBL" id="AZEU01000313">
    <property type="protein sequence ID" value="KRL37779.1"/>
    <property type="molecule type" value="Genomic_DNA"/>
</dbReference>
<evidence type="ECO:0000256" key="7">
    <source>
        <dbReference type="ARBA" id="ARBA00022741"/>
    </source>
</evidence>
<dbReference type="Gene3D" id="2.40.30.30">
    <property type="entry name" value="Riboflavin kinase-like"/>
    <property type="match status" value="1"/>
</dbReference>
<sequence>MQVIDIQPPVVNHPQTPQVLALGFFDGVHRGHQAVITQAKQMATAKNMPLAVMTFDVHPAVIYQHQPADSVKYLSPRARKIELMRTLGVDVLYFVHFTPEFAGLDPQSFVDQYLVGLNAAVVVAGFDYTYGKKAIANMQTLPDYAQNRFEIISVPAHLDEGEKISSTRIREALDTGDVDLANRLLGYHYHTTGSVVHGEARGRTLGFPTANIDTPNAERLPGIGIYTVRMQVNGQWVPGMASVGRNVTFGAGRAVTLEINLFDFHADIYGQSVVVEWLHYLRGEVKFDGAQGLIDQLNLDREHSLTWLEKEAN</sequence>
<evidence type="ECO:0000256" key="4">
    <source>
        <dbReference type="ARBA" id="ARBA00022643"/>
    </source>
</evidence>
<evidence type="ECO:0000256" key="5">
    <source>
        <dbReference type="ARBA" id="ARBA00022679"/>
    </source>
</evidence>
<name>A0A0R1Q8S3_9LACO</name>
<evidence type="ECO:0000313" key="16">
    <source>
        <dbReference type="EMBL" id="KRL37779.1"/>
    </source>
</evidence>
<dbReference type="UniPathway" id="UPA00277">
    <property type="reaction ID" value="UER00407"/>
</dbReference>
<comment type="catalytic activity">
    <reaction evidence="12 14">
        <text>riboflavin + ATP = FMN + ADP + H(+)</text>
        <dbReference type="Rhea" id="RHEA:14357"/>
        <dbReference type="ChEBI" id="CHEBI:15378"/>
        <dbReference type="ChEBI" id="CHEBI:30616"/>
        <dbReference type="ChEBI" id="CHEBI:57986"/>
        <dbReference type="ChEBI" id="CHEBI:58210"/>
        <dbReference type="ChEBI" id="CHEBI:456216"/>
        <dbReference type="EC" id="2.7.1.26"/>
    </reaction>
</comment>
<keyword evidence="8 14" id="KW-0418">Kinase</keyword>
<dbReference type="InterPro" id="IPR023468">
    <property type="entry name" value="Riboflavin_kinase"/>
</dbReference>
<dbReference type="EC" id="2.7.1.26" evidence="14"/>
<dbReference type="EC" id="2.7.7.2" evidence="14"/>
<keyword evidence="5 14" id="KW-0808">Transferase</keyword>
<keyword evidence="10 14" id="KW-0067">ATP-binding</keyword>
<evidence type="ECO:0000256" key="11">
    <source>
        <dbReference type="ARBA" id="ARBA00023268"/>
    </source>
</evidence>
<comment type="caution">
    <text evidence="16">The sequence shown here is derived from an EMBL/GenBank/DDBJ whole genome shotgun (WGS) entry which is preliminary data.</text>
</comment>
<dbReference type="InterPro" id="IPR014729">
    <property type="entry name" value="Rossmann-like_a/b/a_fold"/>
</dbReference>
<organism evidence="16 17">
    <name type="scientific">Lacticaseibacillus manihotivorans DSM 13343 = JCM 12514</name>
    <dbReference type="NCBI Taxonomy" id="1423769"/>
    <lineage>
        <taxon>Bacteria</taxon>
        <taxon>Bacillati</taxon>
        <taxon>Bacillota</taxon>
        <taxon>Bacilli</taxon>
        <taxon>Lactobacillales</taxon>
        <taxon>Lactobacillaceae</taxon>
        <taxon>Lacticaseibacillus</taxon>
    </lineage>
</organism>
<evidence type="ECO:0000256" key="12">
    <source>
        <dbReference type="ARBA" id="ARBA00047880"/>
    </source>
</evidence>
<dbReference type="PANTHER" id="PTHR22749">
    <property type="entry name" value="RIBOFLAVIN KINASE/FMN ADENYLYLTRANSFERASE"/>
    <property type="match status" value="1"/>
</dbReference>
<dbReference type="GO" id="GO:0006747">
    <property type="term" value="P:FAD biosynthetic process"/>
    <property type="evidence" value="ECO:0007669"/>
    <property type="project" value="UniProtKB-UniRule"/>
</dbReference>
<dbReference type="NCBIfam" id="TIGR00083">
    <property type="entry name" value="ribF"/>
    <property type="match status" value="1"/>
</dbReference>
<keyword evidence="4 14" id="KW-0288">FMN</keyword>
<reference evidence="16 17" key="1">
    <citation type="journal article" date="2015" name="Genome Announc.">
        <title>Expanding the biotechnology potential of lactobacilli through comparative genomics of 213 strains and associated genera.</title>
        <authorList>
            <person name="Sun Z."/>
            <person name="Harris H.M."/>
            <person name="McCann A."/>
            <person name="Guo C."/>
            <person name="Argimon S."/>
            <person name="Zhang W."/>
            <person name="Yang X."/>
            <person name="Jeffery I.B."/>
            <person name="Cooney J.C."/>
            <person name="Kagawa T.F."/>
            <person name="Liu W."/>
            <person name="Song Y."/>
            <person name="Salvetti E."/>
            <person name="Wrobel A."/>
            <person name="Rasinkangas P."/>
            <person name="Parkhill J."/>
            <person name="Rea M.C."/>
            <person name="O'Sullivan O."/>
            <person name="Ritari J."/>
            <person name="Douillard F.P."/>
            <person name="Paul Ross R."/>
            <person name="Yang R."/>
            <person name="Briner A.E."/>
            <person name="Felis G.E."/>
            <person name="de Vos W.M."/>
            <person name="Barrangou R."/>
            <person name="Klaenhammer T.R."/>
            <person name="Caufield P.W."/>
            <person name="Cui Y."/>
            <person name="Zhang H."/>
            <person name="O'Toole P.W."/>
        </authorList>
    </citation>
    <scope>NUCLEOTIDE SEQUENCE [LARGE SCALE GENOMIC DNA]</scope>
    <source>
        <strain evidence="16 17">DSM 13343</strain>
    </source>
</reference>
<dbReference type="InterPro" id="IPR015865">
    <property type="entry name" value="Riboflavin_kinase_bac/euk"/>
</dbReference>
<dbReference type="GO" id="GO:0008531">
    <property type="term" value="F:riboflavin kinase activity"/>
    <property type="evidence" value="ECO:0007669"/>
    <property type="project" value="UniProtKB-UniRule"/>
</dbReference>
<keyword evidence="11" id="KW-0511">Multifunctional enzyme</keyword>
<evidence type="ECO:0000256" key="1">
    <source>
        <dbReference type="ARBA" id="ARBA00004726"/>
    </source>
</evidence>
<dbReference type="Proteomes" id="UP000051790">
    <property type="component" value="Unassembled WGS sequence"/>
</dbReference>
<evidence type="ECO:0000256" key="9">
    <source>
        <dbReference type="ARBA" id="ARBA00022827"/>
    </source>
</evidence>
<keyword evidence="7 14" id="KW-0547">Nucleotide-binding</keyword>
<protein>
    <recommendedName>
        <fullName evidence="14">Riboflavin biosynthesis protein</fullName>
    </recommendedName>
    <domain>
        <recommendedName>
            <fullName evidence="14">Riboflavin kinase</fullName>
            <ecNumber evidence="14">2.7.1.26</ecNumber>
        </recommendedName>
        <alternativeName>
            <fullName evidence="14">Flavokinase</fullName>
        </alternativeName>
    </domain>
    <domain>
        <recommendedName>
            <fullName evidence="14">FMN adenylyltransferase</fullName>
            <ecNumber evidence="14">2.7.7.2</ecNumber>
        </recommendedName>
        <alternativeName>
            <fullName evidence="14">FAD pyrophosphorylase</fullName>
        </alternativeName>
        <alternativeName>
            <fullName evidence="14">FAD synthase</fullName>
        </alternativeName>
    </domain>
</protein>
<gene>
    <name evidence="16" type="ORF">FD01_GL002735</name>
</gene>
<dbReference type="CDD" id="cd02064">
    <property type="entry name" value="FAD_synthetase_N"/>
    <property type="match status" value="1"/>
</dbReference>
<evidence type="ECO:0000313" key="17">
    <source>
        <dbReference type="Proteomes" id="UP000051790"/>
    </source>
</evidence>
<comment type="pathway">
    <text evidence="1 14">Cofactor biosynthesis; FAD biosynthesis; FAD from FMN: step 1/1.</text>
</comment>
<keyword evidence="6 14" id="KW-0548">Nucleotidyltransferase</keyword>
<comment type="similarity">
    <text evidence="14">Belongs to the ribF family.</text>
</comment>
<dbReference type="FunFam" id="3.40.50.620:FF:000021">
    <property type="entry name" value="Riboflavin biosynthesis protein"/>
    <property type="match status" value="1"/>
</dbReference>
<dbReference type="InterPro" id="IPR023465">
    <property type="entry name" value="Riboflavin_kinase_dom_sf"/>
</dbReference>
<dbReference type="SUPFAM" id="SSF82114">
    <property type="entry name" value="Riboflavin kinase-like"/>
    <property type="match status" value="1"/>
</dbReference>
<evidence type="ECO:0000256" key="10">
    <source>
        <dbReference type="ARBA" id="ARBA00022840"/>
    </source>
</evidence>
<dbReference type="UniPathway" id="UPA00276">
    <property type="reaction ID" value="UER00406"/>
</dbReference>
<evidence type="ECO:0000256" key="13">
    <source>
        <dbReference type="ARBA" id="ARBA00049494"/>
    </source>
</evidence>
<evidence type="ECO:0000256" key="2">
    <source>
        <dbReference type="ARBA" id="ARBA00005201"/>
    </source>
</evidence>
<evidence type="ECO:0000256" key="6">
    <source>
        <dbReference type="ARBA" id="ARBA00022695"/>
    </source>
</evidence>
<dbReference type="Pfam" id="PF01687">
    <property type="entry name" value="Flavokinase"/>
    <property type="match status" value="1"/>
</dbReference>
<evidence type="ECO:0000259" key="15">
    <source>
        <dbReference type="SMART" id="SM00904"/>
    </source>
</evidence>
<dbReference type="GO" id="GO:0003919">
    <property type="term" value="F:FMN adenylyltransferase activity"/>
    <property type="evidence" value="ECO:0007669"/>
    <property type="project" value="UniProtKB-UniRule"/>
</dbReference>
<evidence type="ECO:0000256" key="8">
    <source>
        <dbReference type="ARBA" id="ARBA00022777"/>
    </source>
</evidence>
<dbReference type="SUPFAM" id="SSF52374">
    <property type="entry name" value="Nucleotidylyl transferase"/>
    <property type="match status" value="1"/>
</dbReference>
<feature type="domain" description="Riboflavin kinase" evidence="15">
    <location>
        <begin position="184"/>
        <end position="309"/>
    </location>
</feature>
<dbReference type="PATRIC" id="fig|1423769.4.peg.2953"/>
<dbReference type="PANTHER" id="PTHR22749:SF6">
    <property type="entry name" value="RIBOFLAVIN KINASE"/>
    <property type="match status" value="1"/>
</dbReference>
<keyword evidence="3 14" id="KW-0285">Flavoprotein</keyword>